<name>A0ABM4DQ81_HYDVU</name>
<feature type="chain" id="PRO_5045026065" evidence="1">
    <location>
        <begin position="31"/>
        <end position="273"/>
    </location>
</feature>
<dbReference type="RefSeq" id="XP_065676746.1">
    <property type="nucleotide sequence ID" value="XM_065820674.1"/>
</dbReference>
<proteinExistence type="predicted"/>
<keyword evidence="1" id="KW-0732">Signal</keyword>
<feature type="signal peptide" evidence="1">
    <location>
        <begin position="1"/>
        <end position="30"/>
    </location>
</feature>
<evidence type="ECO:0000313" key="3">
    <source>
        <dbReference type="RefSeq" id="XP_065676746.1"/>
    </source>
</evidence>
<dbReference type="Proteomes" id="UP001652625">
    <property type="component" value="Chromosome 15"/>
</dbReference>
<gene>
    <name evidence="3 4" type="primary">LOC136092434</name>
</gene>
<sequence>MIHGFGESFFLNLSQRFFLIFLTAWNTGQQRWTKSHPTSNGTAIRQFQQVSKPKKSPYIMDSISKAEPVLSEGQLLLEVENELLKSKPSINVLAILNRNLFQPKIYEKLPIRLSLAPCLIIAEFKRLYPQYSFIEESCTFFVTKAFAGSSNHLESLLVLQCKLGSKKAKDLLFKKSESDDLVDELKIPAKYGPQVLFNSTQYGVHSRSGCEMISTDLRTIKEVLCVIVSIYYLLDLSYPSSFSQLMGLFQEMLLNESFEKKSKKTFSYIKQLT</sequence>
<reference evidence="3 4" key="1">
    <citation type="submission" date="2025-05" db="UniProtKB">
        <authorList>
            <consortium name="RefSeq"/>
        </authorList>
    </citation>
    <scope>IDENTIFICATION</scope>
</reference>
<organism evidence="2 4">
    <name type="scientific">Hydra vulgaris</name>
    <name type="common">Hydra</name>
    <name type="synonym">Hydra attenuata</name>
    <dbReference type="NCBI Taxonomy" id="6087"/>
    <lineage>
        <taxon>Eukaryota</taxon>
        <taxon>Metazoa</taxon>
        <taxon>Cnidaria</taxon>
        <taxon>Hydrozoa</taxon>
        <taxon>Hydroidolina</taxon>
        <taxon>Anthoathecata</taxon>
        <taxon>Aplanulata</taxon>
        <taxon>Hydridae</taxon>
        <taxon>Hydra</taxon>
    </lineage>
</organism>
<evidence type="ECO:0000256" key="1">
    <source>
        <dbReference type="SAM" id="SignalP"/>
    </source>
</evidence>
<keyword evidence="2" id="KW-1185">Reference proteome</keyword>
<evidence type="ECO:0000313" key="4">
    <source>
        <dbReference type="RefSeq" id="XP_065676747.1"/>
    </source>
</evidence>
<dbReference type="RefSeq" id="XP_065676747.1">
    <property type="nucleotide sequence ID" value="XM_065820675.1"/>
</dbReference>
<accession>A0ABM4DQ81</accession>
<dbReference type="GeneID" id="136092434"/>
<evidence type="ECO:0000313" key="2">
    <source>
        <dbReference type="Proteomes" id="UP001652625"/>
    </source>
</evidence>
<protein>
    <submittedName>
        <fullName evidence="3 4">Uncharacterized protein LOC136092434</fullName>
    </submittedName>
</protein>